<dbReference type="InterPro" id="IPR051044">
    <property type="entry name" value="MAG_DAG_Lipase"/>
</dbReference>
<dbReference type="SUPFAM" id="SSF53474">
    <property type="entry name" value="alpha/beta-Hydrolases"/>
    <property type="match status" value="1"/>
</dbReference>
<dbReference type="RefSeq" id="WP_128220820.1">
    <property type="nucleotide sequence ID" value="NZ_CP034929.1"/>
</dbReference>
<dbReference type="EMBL" id="JBHSQI010000001">
    <property type="protein sequence ID" value="MFC6152509.1"/>
    <property type="molecule type" value="Genomic_DNA"/>
</dbReference>
<gene>
    <name evidence="3" type="ORF">ACFPWU_02375</name>
</gene>
<evidence type="ECO:0000313" key="4">
    <source>
        <dbReference type="Proteomes" id="UP001596098"/>
    </source>
</evidence>
<dbReference type="Pfam" id="PF12146">
    <property type="entry name" value="Hydrolase_4"/>
    <property type="match status" value="1"/>
</dbReference>
<dbReference type="PANTHER" id="PTHR11614">
    <property type="entry name" value="PHOSPHOLIPASE-RELATED"/>
    <property type="match status" value="1"/>
</dbReference>
<keyword evidence="3" id="KW-0378">Hydrolase</keyword>
<reference evidence="4" key="1">
    <citation type="journal article" date="2019" name="Int. J. Syst. Evol. Microbiol.">
        <title>The Global Catalogue of Microorganisms (GCM) 10K type strain sequencing project: providing services to taxonomists for standard genome sequencing and annotation.</title>
        <authorList>
            <consortium name="The Broad Institute Genomics Platform"/>
            <consortium name="The Broad Institute Genome Sequencing Center for Infectious Disease"/>
            <person name="Wu L."/>
            <person name="Ma J."/>
        </authorList>
    </citation>
    <scope>NUCLEOTIDE SEQUENCE [LARGE SCALE GENOMIC DNA]</scope>
    <source>
        <strain evidence="4">DFY28</strain>
    </source>
</reference>
<evidence type="ECO:0000256" key="1">
    <source>
        <dbReference type="SAM" id="MobiDB-lite"/>
    </source>
</evidence>
<evidence type="ECO:0000259" key="2">
    <source>
        <dbReference type="Pfam" id="PF12146"/>
    </source>
</evidence>
<proteinExistence type="predicted"/>
<name>A0ABW1QSP6_9ACTN</name>
<dbReference type="Proteomes" id="UP001596098">
    <property type="component" value="Unassembled WGS sequence"/>
</dbReference>
<comment type="caution">
    <text evidence="3">The sequence shown here is derived from an EMBL/GenBank/DDBJ whole genome shotgun (WGS) entry which is preliminary data.</text>
</comment>
<feature type="region of interest" description="Disordered" evidence="1">
    <location>
        <begin position="1"/>
        <end position="53"/>
    </location>
</feature>
<accession>A0ABW1QSP6</accession>
<sequence length="349" mass="39073">MQHDDRQHDDRQHDDTQADDRQRDATPPESAEATEDVLGAPFTRETIDLGSDREGPVTATLVKAPTHGPTNAAVLYVHGFCDYFFQKHFAQWWTDRGYTFYAIDLRKYGRSLADHQSPNHVEDLSEHFPELDEAYRRITQRDGHEAVVVAGHSTGGLIVPLWLHEHRPAVAGVVLNSPWLDMQGGWIMRNPATALIKQWGALRPRDVLPRSVSGVYGRSIHRSVQGEWEFNTDWKPLDSFPARTGWLAAVRRGHDQVHTGLDVRAPVLVLSSSRSTTPDDVDEDAMSTDTVLDVTQIRRWATSLGPHVTSVAIDGAMHDIVLSREPVRDAAMDQIGAWLRTYVEDAAAT</sequence>
<dbReference type="GO" id="GO:0016787">
    <property type="term" value="F:hydrolase activity"/>
    <property type="evidence" value="ECO:0007669"/>
    <property type="project" value="UniProtKB-KW"/>
</dbReference>
<dbReference type="InterPro" id="IPR029058">
    <property type="entry name" value="AB_hydrolase_fold"/>
</dbReference>
<evidence type="ECO:0000313" key="3">
    <source>
        <dbReference type="EMBL" id="MFC6152509.1"/>
    </source>
</evidence>
<dbReference type="Gene3D" id="3.40.50.1820">
    <property type="entry name" value="alpha/beta hydrolase"/>
    <property type="match status" value="1"/>
</dbReference>
<keyword evidence="4" id="KW-1185">Reference proteome</keyword>
<organism evidence="3 4">
    <name type="scientific">Nocardioides yefusunii</name>
    <dbReference type="NCBI Taxonomy" id="2500546"/>
    <lineage>
        <taxon>Bacteria</taxon>
        <taxon>Bacillati</taxon>
        <taxon>Actinomycetota</taxon>
        <taxon>Actinomycetes</taxon>
        <taxon>Propionibacteriales</taxon>
        <taxon>Nocardioidaceae</taxon>
        <taxon>Nocardioides</taxon>
    </lineage>
</organism>
<protein>
    <submittedName>
        <fullName evidence="3">Alpha/beta hydrolase</fullName>
    </submittedName>
</protein>
<dbReference type="InterPro" id="IPR022742">
    <property type="entry name" value="Hydrolase_4"/>
</dbReference>
<feature type="domain" description="Serine aminopeptidase S33" evidence="2">
    <location>
        <begin position="69"/>
        <end position="274"/>
    </location>
</feature>
<feature type="compositionally biased region" description="Basic and acidic residues" evidence="1">
    <location>
        <begin position="1"/>
        <end position="26"/>
    </location>
</feature>